<evidence type="ECO:0000256" key="3">
    <source>
        <dbReference type="ARBA" id="ARBA00022989"/>
    </source>
</evidence>
<name>A0A1Y0L312_9MOLU</name>
<comment type="subcellular location">
    <subcellularLocation>
        <location evidence="1">Membrane</location>
        <topology evidence="1">Multi-pass membrane protein</topology>
    </subcellularLocation>
</comment>
<evidence type="ECO:0000256" key="1">
    <source>
        <dbReference type="ARBA" id="ARBA00004141"/>
    </source>
</evidence>
<organism evidence="7 8">
    <name type="scientific">Spiroplasma clarkii</name>
    <dbReference type="NCBI Taxonomy" id="2139"/>
    <lineage>
        <taxon>Bacteria</taxon>
        <taxon>Bacillati</taxon>
        <taxon>Mycoplasmatota</taxon>
        <taxon>Mollicutes</taxon>
        <taxon>Entomoplasmatales</taxon>
        <taxon>Spiroplasmataceae</taxon>
        <taxon>Spiroplasma</taxon>
    </lineage>
</organism>
<feature type="transmembrane region" description="Helical" evidence="6">
    <location>
        <begin position="87"/>
        <end position="108"/>
    </location>
</feature>
<protein>
    <submittedName>
        <fullName evidence="7">Formate transporter</fullName>
    </submittedName>
</protein>
<feature type="transmembrane region" description="Helical" evidence="6">
    <location>
        <begin position="190"/>
        <end position="213"/>
    </location>
</feature>
<evidence type="ECO:0000256" key="6">
    <source>
        <dbReference type="SAM" id="Phobius"/>
    </source>
</evidence>
<dbReference type="GO" id="GO:0015707">
    <property type="term" value="P:nitrite transport"/>
    <property type="evidence" value="ECO:0007669"/>
    <property type="project" value="TreeGrafter"/>
</dbReference>
<dbReference type="KEGG" id="scla:SCLARK_001622"/>
<dbReference type="GO" id="GO:0015513">
    <property type="term" value="F:high-affinity secondary active nitrite transmembrane transporter activity"/>
    <property type="evidence" value="ECO:0007669"/>
    <property type="project" value="TreeGrafter"/>
</dbReference>
<reference evidence="7 8" key="1">
    <citation type="submission" date="2017-11" db="EMBL/GenBank/DDBJ databases">
        <title>Complete genome sequence of Spiroplasma clarkii CN-5 (DSM 19994).</title>
        <authorList>
            <person name="Tsai Y.-M."/>
            <person name="Chang A."/>
            <person name="Lo W.-S."/>
            <person name="Kuo C.-H."/>
        </authorList>
    </citation>
    <scope>NUCLEOTIDE SEQUENCE [LARGE SCALE GENOMIC DNA]</scope>
    <source>
        <strain evidence="7 8">CN-5</strain>
    </source>
</reference>
<evidence type="ECO:0000256" key="4">
    <source>
        <dbReference type="ARBA" id="ARBA00023136"/>
    </source>
</evidence>
<gene>
    <name evidence="7" type="primary">focA</name>
    <name evidence="7" type="ORF">SCLAR_v1c11350</name>
</gene>
<dbReference type="EMBL" id="CP024870">
    <property type="protein sequence ID" value="ATX71435.1"/>
    <property type="molecule type" value="Genomic_DNA"/>
</dbReference>
<keyword evidence="8" id="KW-1185">Reference proteome</keyword>
<keyword evidence="3 6" id="KW-1133">Transmembrane helix</keyword>
<keyword evidence="2 6" id="KW-0812">Transmembrane</keyword>
<proteinExistence type="inferred from homology"/>
<keyword evidence="4 6" id="KW-0472">Membrane</keyword>
<comment type="similarity">
    <text evidence="5">Belongs to the FNT transporter (TC 1.A.16) family.</text>
</comment>
<dbReference type="Pfam" id="PF01226">
    <property type="entry name" value="Form_Nir_trans"/>
    <property type="match status" value="1"/>
</dbReference>
<feature type="transmembrane region" description="Helical" evidence="6">
    <location>
        <begin position="225"/>
        <end position="245"/>
    </location>
</feature>
<dbReference type="PANTHER" id="PTHR30520">
    <property type="entry name" value="FORMATE TRANSPORTER-RELATED"/>
    <property type="match status" value="1"/>
</dbReference>
<feature type="transmembrane region" description="Helical" evidence="6">
    <location>
        <begin position="128"/>
        <end position="153"/>
    </location>
</feature>
<feature type="transmembrane region" description="Helical" evidence="6">
    <location>
        <begin position="54"/>
        <end position="75"/>
    </location>
</feature>
<dbReference type="Gene3D" id="1.20.1080.10">
    <property type="entry name" value="Glycerol uptake facilitator protein"/>
    <property type="match status" value="1"/>
</dbReference>
<accession>A0A1Y0L312</accession>
<evidence type="ECO:0000256" key="5">
    <source>
        <dbReference type="ARBA" id="ARBA00049660"/>
    </source>
</evidence>
<dbReference type="InterPro" id="IPR000292">
    <property type="entry name" value="For/NO2_transpt"/>
</dbReference>
<dbReference type="RefSeq" id="WP_169921860.1">
    <property type="nucleotide sequence ID" value="NZ_CP015819.1"/>
</dbReference>
<dbReference type="InterPro" id="IPR023271">
    <property type="entry name" value="Aquaporin-like"/>
</dbReference>
<dbReference type="GO" id="GO:0005886">
    <property type="term" value="C:plasma membrane"/>
    <property type="evidence" value="ECO:0007669"/>
    <property type="project" value="TreeGrafter"/>
</dbReference>
<evidence type="ECO:0000313" key="7">
    <source>
        <dbReference type="EMBL" id="ATX71435.1"/>
    </source>
</evidence>
<sequence>MDNQNIKKIEAEIAQLRSEDYELLDERHGFMVDGLLGGFKAAIHKMHYTFFNQILLGILGGVILAFGYTACIVAVNSTPFGSGFANVLLGLFFPGCLILITYLGGGLFTSHVVSTIPMFKKTIKVSDYLKGIFGVLLGNWVGTLLFIIVFILAGGLEMKIGGKSVVVQAYYLGMHKMYGVGDSLLEGHALTFKVILIAAIAAFASGMLCNFMVSSTLPLTNSSKHPVVALMVIFFPIVFFAMSGYQHSPANSYFMWIIFIVDIMKDNVFASGETTPLLGGGAGALATAEIYNSINGATGFIFFAVNLVPSVLGNWVSGAILLPGILHLINKKYTEPFFKRERILFLEEKLHKANLKAKGKEPSLKKPDKK</sequence>
<dbReference type="AlphaFoldDB" id="A0A1Y0L312"/>
<evidence type="ECO:0000313" key="8">
    <source>
        <dbReference type="Proteomes" id="UP000231179"/>
    </source>
</evidence>
<dbReference type="Proteomes" id="UP000231179">
    <property type="component" value="Chromosome"/>
</dbReference>
<dbReference type="PANTHER" id="PTHR30520:SF6">
    <property type="entry name" value="FORMATE_NITRATE FAMILY TRANSPORTER (EUROFUNG)"/>
    <property type="match status" value="1"/>
</dbReference>
<evidence type="ECO:0000256" key="2">
    <source>
        <dbReference type="ARBA" id="ARBA00022692"/>
    </source>
</evidence>